<dbReference type="Pfam" id="PF06244">
    <property type="entry name" value="Ccdc124"/>
    <property type="match status" value="1"/>
</dbReference>
<keyword evidence="8" id="KW-1185">Reference proteome</keyword>
<gene>
    <name evidence="7" type="ORF">MAN_00555</name>
</gene>
<dbReference type="HOGENOM" id="CLU_463133_0_0_1"/>
<dbReference type="SUPFAM" id="SSF54495">
    <property type="entry name" value="UBC-like"/>
    <property type="match status" value="1"/>
</dbReference>
<evidence type="ECO:0000256" key="2">
    <source>
        <dbReference type="ARBA" id="ARBA00023054"/>
    </source>
</evidence>
<dbReference type="GO" id="GO:0006366">
    <property type="term" value="P:transcription by RNA polymerase II"/>
    <property type="evidence" value="ECO:0007669"/>
    <property type="project" value="TreeGrafter"/>
</dbReference>
<evidence type="ECO:0000313" key="7">
    <source>
        <dbReference type="EMBL" id="KID70956.1"/>
    </source>
</evidence>
<feature type="region of interest" description="Disordered" evidence="3">
    <location>
        <begin position="509"/>
        <end position="557"/>
    </location>
</feature>
<dbReference type="OrthoDB" id="5596422at2759"/>
<evidence type="ECO:0000256" key="3">
    <source>
        <dbReference type="SAM" id="MobiDB-lite"/>
    </source>
</evidence>
<dbReference type="CDD" id="cd23814">
    <property type="entry name" value="UEV_AKTIP"/>
    <property type="match status" value="1"/>
</dbReference>
<feature type="compositionally biased region" description="Low complexity" evidence="3">
    <location>
        <begin position="13"/>
        <end position="30"/>
    </location>
</feature>
<feature type="non-terminal residue" evidence="7">
    <location>
        <position position="1"/>
    </location>
</feature>
<dbReference type="Proteomes" id="UP000031186">
    <property type="component" value="Unassembled WGS sequence"/>
</dbReference>
<evidence type="ECO:0000259" key="4">
    <source>
        <dbReference type="Pfam" id="PF00179"/>
    </source>
</evidence>
<dbReference type="AlphaFoldDB" id="A0A0B4FZ29"/>
<dbReference type="InterPro" id="IPR054414">
    <property type="entry name" value="Ccdc124/Oxs1_C"/>
</dbReference>
<feature type="compositionally biased region" description="Polar residues" evidence="3">
    <location>
        <begin position="545"/>
        <end position="556"/>
    </location>
</feature>
<evidence type="ECO:0000259" key="6">
    <source>
        <dbReference type="Pfam" id="PF22048"/>
    </source>
</evidence>
<sequence length="616" mass="66780">MAGKKGENSKKVAGNARKAEAAAQKAAAADARLEAEESEKWQKGTSRARILMEASSPVTREAEAAKKAEQAAKKAEKDALLKEEEASLGGRAEPKKSKAPAKKSRGLDLSQLDGGAPSTLNASGIDNALDALSLATGSDDTKIDKHPEKRFAAAYAKYEERRLSEMKADGSGVGLRLDQRKQRIRKEFDKSPENPFNQVTIAYNATRDDLDQVKAHEKSKIEKRLEGANAWLLITRLSGLRYPMQPSSSQFMPRDMTPSEPRDDVARQFPPAEFLTASHTAQFRQLPKASSPFGNRLHLLLPGSVDGTGLKQACPEGVFLSLTPGDPTLWSAVLFVRDGPYAAAVLRFQISFPDTYPKLPPLILFSTDIFHPLIAPLTTYMYAKDVQDKGTGSATDQERLPPGAFSLRHGFPQWFGRGQSTEPGSKLASGERLHSSGSDGTGAPPEGVVMSPEPSHASSPDYSQTCKPGMSIYTILKYIRSTFDTPEVLDMVPLEASGNPGAWHAWRAHRRKHGKLADQKPSSGDDSDSDGVRNSSSGKAEEASLSPTTATRQPGQWNWDGVWEDRVQKGVAASLSEPVLYGGSGVPDEMIHFLAMEETDLESVKDNIRRTLGSAA</sequence>
<evidence type="ECO:0000313" key="8">
    <source>
        <dbReference type="Proteomes" id="UP000031186"/>
    </source>
</evidence>
<accession>A0A0B4FZ29</accession>
<dbReference type="InterPro" id="IPR000608">
    <property type="entry name" value="UBC"/>
</dbReference>
<dbReference type="InterPro" id="IPR054413">
    <property type="entry name" value="LSO1/2"/>
</dbReference>
<dbReference type="InterPro" id="IPR010422">
    <property type="entry name" value="Ccdc124/Oxs1"/>
</dbReference>
<feature type="compositionally biased region" description="Basic and acidic residues" evidence="3">
    <location>
        <begin position="31"/>
        <end position="42"/>
    </location>
</feature>
<name>A0A0B4FZ29_METAF</name>
<feature type="domain" description="Coiled-coil" evidence="5">
    <location>
        <begin position="118"/>
        <end position="198"/>
    </location>
</feature>
<dbReference type="EMBL" id="AZNF01000001">
    <property type="protein sequence ID" value="KID70956.1"/>
    <property type="molecule type" value="Genomic_DNA"/>
</dbReference>
<protein>
    <submittedName>
        <fullName evidence="7">Ubiquitin-conjugating enzyme</fullName>
    </submittedName>
</protein>
<dbReference type="GO" id="GO:0005634">
    <property type="term" value="C:nucleus"/>
    <property type="evidence" value="ECO:0007669"/>
    <property type="project" value="TreeGrafter"/>
</dbReference>
<evidence type="ECO:0000256" key="1">
    <source>
        <dbReference type="ARBA" id="ARBA00008296"/>
    </source>
</evidence>
<proteinExistence type="inferred from homology"/>
<dbReference type="Pfam" id="PF22048">
    <property type="entry name" value="LSO1_2-like"/>
    <property type="match status" value="1"/>
</dbReference>
<comment type="similarity">
    <text evidence="1">Belongs to the CCDC124 family.</text>
</comment>
<feature type="compositionally biased region" description="Basic and acidic residues" evidence="3">
    <location>
        <begin position="1"/>
        <end position="10"/>
    </location>
</feature>
<feature type="domain" description="UBC core" evidence="4">
    <location>
        <begin position="328"/>
        <end position="375"/>
    </location>
</feature>
<dbReference type="GO" id="GO:0003713">
    <property type="term" value="F:transcription coactivator activity"/>
    <property type="evidence" value="ECO:0007669"/>
    <property type="project" value="TreeGrafter"/>
</dbReference>
<comment type="caution">
    <text evidence="7">The sequence shown here is derived from an EMBL/GenBank/DDBJ whole genome shotgun (WGS) entry which is preliminary data.</text>
</comment>
<feature type="compositionally biased region" description="Basic and acidic residues" evidence="3">
    <location>
        <begin position="60"/>
        <end position="85"/>
    </location>
</feature>
<feature type="region of interest" description="Disordered" evidence="3">
    <location>
        <begin position="1"/>
        <end position="123"/>
    </location>
</feature>
<organism evidence="7 8">
    <name type="scientific">Metarhizium anisopliae (strain ARSEF 549)</name>
    <dbReference type="NCBI Taxonomy" id="3151832"/>
    <lineage>
        <taxon>Eukaryota</taxon>
        <taxon>Fungi</taxon>
        <taxon>Dikarya</taxon>
        <taxon>Ascomycota</taxon>
        <taxon>Pezizomycotina</taxon>
        <taxon>Sordariomycetes</taxon>
        <taxon>Hypocreomycetidae</taxon>
        <taxon>Hypocreales</taxon>
        <taxon>Clavicipitaceae</taxon>
        <taxon>Metarhizium</taxon>
    </lineage>
</organism>
<evidence type="ECO:0000259" key="5">
    <source>
        <dbReference type="Pfam" id="PF06244"/>
    </source>
</evidence>
<dbReference type="PANTHER" id="PTHR21680">
    <property type="entry name" value="COILED-COIL DOMAIN-CONTAINING PROTEIN 124"/>
    <property type="match status" value="1"/>
</dbReference>
<feature type="domain" description="LSO1/LSO2" evidence="6">
    <location>
        <begin position="9"/>
        <end position="85"/>
    </location>
</feature>
<dbReference type="Gene3D" id="3.10.110.10">
    <property type="entry name" value="Ubiquitin Conjugating Enzyme"/>
    <property type="match status" value="1"/>
</dbReference>
<dbReference type="InterPro" id="IPR016135">
    <property type="entry name" value="UBQ-conjugating_enzyme/RWD"/>
</dbReference>
<dbReference type="Pfam" id="PF00179">
    <property type="entry name" value="UQ_con"/>
    <property type="match status" value="1"/>
</dbReference>
<dbReference type="VEuPathDB" id="FungiDB:MAN_00555"/>
<reference evidence="7 8" key="1">
    <citation type="journal article" date="2014" name="Proc. Natl. Acad. Sci. U.S.A.">
        <title>Trajectory and genomic determinants of fungal-pathogen speciation and host adaptation.</title>
        <authorList>
            <person name="Hu X."/>
            <person name="Xiao G."/>
            <person name="Zheng P."/>
            <person name="Shang Y."/>
            <person name="Su Y."/>
            <person name="Zhang X."/>
            <person name="Liu X."/>
            <person name="Zhan S."/>
            <person name="St Leger R.J."/>
            <person name="Wang C."/>
        </authorList>
    </citation>
    <scope>NUCLEOTIDE SEQUENCE [LARGE SCALE GENOMIC DNA]</scope>
    <source>
        <strain evidence="7 8">ARSEF 549</strain>
    </source>
</reference>
<feature type="region of interest" description="Disordered" evidence="3">
    <location>
        <begin position="418"/>
        <end position="464"/>
    </location>
</feature>
<dbReference type="PANTHER" id="PTHR21680:SF0">
    <property type="entry name" value="COILED-COIL DOMAIN-CONTAINING PROTEIN 124"/>
    <property type="match status" value="1"/>
</dbReference>
<keyword evidence="2" id="KW-0175">Coiled coil</keyword>